<evidence type="ECO:0000313" key="13">
    <source>
        <dbReference type="Proteomes" id="UP000189580"/>
    </source>
</evidence>
<sequence length="694" mass="77239">MSTTDSEGVTTLDESSVPLIRTFLDSLRHEKSVDIDETAKLLETLSPKKLESKGLAVTNLIVGSMRTGFGGKTILELIPDPAIFSQDNQRIDSGSIRIGDNVKIESSAKAASSKTKLKQDTNTQLDYIEGVVTKVTNKLISVAVDEKHESSAASLDGRVWIAQLSNPATYKRMEYALKDLDKSINSNPSHLVEVLLGNAEPRTALLTSEPDIIDKSLNPPQVEAVKFSLDNELSVIHGPPGTGKTYTLIEIIRQLVAKGERVLVCGPSNISVDNILERLHGHIKGDKLLRLGHPARLLQSNLIHSVEIVSKNSDRGQIVRDIREEIDQNFRKITKTRNGKEKKAIYSEVKELRREYRVREKAVVSNLILEAQVIVCTLHGAGSRSVREAIRASNPDLFDTIIIDEVSQSLEPQCWIPIMMCPTAKRLIVAGDNQQLPPTVKTKDARNKDILETTIFDRLVKLYGDKIKKLLSIQYRMNTPIMSFPSMQMYGNKLVADKSVADRLLSGLPDLNERNESADLDISLLDSAVVWLDTQGGAFNESVPSDTDSAKKSDINQSRLNTNEAYLTRNYVEKLLALGLRQSHIGIISPYSAQVTLLKSLLSPTYPDIEISTVDGFQGREKEAIIMSLVRSNEQKEIGFLSEERRTNVAITRPRRHLCVIGDMETIAVTRFLKNWVNWAEDNADLEYPDVSEL</sequence>
<comment type="subcellular location">
    <subcellularLocation>
        <location evidence="2">Cytoplasm</location>
    </subcellularLocation>
    <subcellularLocation>
        <location evidence="1">Nucleus</location>
    </subcellularLocation>
</comment>
<evidence type="ECO:0000256" key="6">
    <source>
        <dbReference type="ARBA" id="ARBA00022741"/>
    </source>
</evidence>
<gene>
    <name evidence="12" type="primary">HCS1</name>
    <name evidence="12" type="ORF">AWJ20_3520</name>
</gene>
<dbReference type="InterPro" id="IPR041679">
    <property type="entry name" value="DNA2/NAM7-like_C"/>
</dbReference>
<evidence type="ECO:0000256" key="8">
    <source>
        <dbReference type="ARBA" id="ARBA00022806"/>
    </source>
</evidence>
<dbReference type="Pfam" id="PF13087">
    <property type="entry name" value="AAA_12"/>
    <property type="match status" value="1"/>
</dbReference>
<dbReference type="NCBIfam" id="TIGR00376">
    <property type="entry name" value="IGHMBP2 family helicase"/>
    <property type="match status" value="1"/>
</dbReference>
<dbReference type="SUPFAM" id="SSF52540">
    <property type="entry name" value="P-loop containing nucleoside triphosphate hydrolases"/>
    <property type="match status" value="1"/>
</dbReference>
<dbReference type="GO" id="GO:0005524">
    <property type="term" value="F:ATP binding"/>
    <property type="evidence" value="ECO:0007669"/>
    <property type="project" value="UniProtKB-KW"/>
</dbReference>
<evidence type="ECO:0000256" key="1">
    <source>
        <dbReference type="ARBA" id="ARBA00004123"/>
    </source>
</evidence>
<dbReference type="InterPro" id="IPR048761">
    <property type="entry name" value="SMUBP-2_HCS1_1B"/>
</dbReference>
<dbReference type="KEGG" id="slb:AWJ20_3520"/>
<dbReference type="SMART" id="SM00382">
    <property type="entry name" value="AAA"/>
    <property type="match status" value="1"/>
</dbReference>
<proteinExistence type="inferred from homology"/>
<evidence type="ECO:0000313" key="12">
    <source>
        <dbReference type="EMBL" id="ANB15876.1"/>
    </source>
</evidence>
<evidence type="ECO:0000256" key="10">
    <source>
        <dbReference type="ARBA" id="ARBA00023242"/>
    </source>
</evidence>
<keyword evidence="5" id="KW-0963">Cytoplasm</keyword>
<dbReference type="GO" id="GO:0043139">
    <property type="term" value="F:5'-3' DNA helicase activity"/>
    <property type="evidence" value="ECO:0007669"/>
    <property type="project" value="TreeGrafter"/>
</dbReference>
<dbReference type="PANTHER" id="PTHR43788">
    <property type="entry name" value="DNA2/NAM7 HELICASE FAMILY MEMBER"/>
    <property type="match status" value="1"/>
</dbReference>
<feature type="domain" description="AAA+ ATPase" evidence="11">
    <location>
        <begin position="230"/>
        <end position="461"/>
    </location>
</feature>
<keyword evidence="8 12" id="KW-0347">Helicase</keyword>
<dbReference type="InterPro" id="IPR004483">
    <property type="entry name" value="SMUBP-2/Hcs1-like"/>
</dbReference>
<keyword evidence="7" id="KW-0378">Hydrolase</keyword>
<dbReference type="InterPro" id="IPR041677">
    <property type="entry name" value="DNA2/NAM7_AAA_11"/>
</dbReference>
<keyword evidence="6" id="KW-0547">Nucleotide-binding</keyword>
<dbReference type="Pfam" id="PF21138">
    <property type="entry name" value="SMUBP-2_HCS1_1B"/>
    <property type="match status" value="1"/>
</dbReference>
<keyword evidence="13" id="KW-1185">Reference proteome</keyword>
<dbReference type="GO" id="GO:0016787">
    <property type="term" value="F:hydrolase activity"/>
    <property type="evidence" value="ECO:0007669"/>
    <property type="project" value="UniProtKB-KW"/>
</dbReference>
<accession>A0A167FYS7</accession>
<dbReference type="Gene3D" id="3.40.50.300">
    <property type="entry name" value="P-loop containing nucleotide triphosphate hydrolases"/>
    <property type="match status" value="2"/>
</dbReference>
<dbReference type="InterPro" id="IPR027417">
    <property type="entry name" value="P-loop_NTPase"/>
</dbReference>
<dbReference type="GO" id="GO:0003723">
    <property type="term" value="F:RNA binding"/>
    <property type="evidence" value="ECO:0007669"/>
    <property type="project" value="InterPro"/>
</dbReference>
<dbReference type="GO" id="GO:0005634">
    <property type="term" value="C:nucleus"/>
    <property type="evidence" value="ECO:0007669"/>
    <property type="project" value="UniProtKB-SubCell"/>
</dbReference>
<evidence type="ECO:0000256" key="2">
    <source>
        <dbReference type="ARBA" id="ARBA00004496"/>
    </source>
</evidence>
<evidence type="ECO:0000256" key="7">
    <source>
        <dbReference type="ARBA" id="ARBA00022801"/>
    </source>
</evidence>
<evidence type="ECO:0000259" key="11">
    <source>
        <dbReference type="SMART" id="SM00382"/>
    </source>
</evidence>
<dbReference type="InterPro" id="IPR003593">
    <property type="entry name" value="AAA+_ATPase"/>
</dbReference>
<organism evidence="12 13">
    <name type="scientific">Sugiyamaella lignohabitans</name>
    <dbReference type="NCBI Taxonomy" id="796027"/>
    <lineage>
        <taxon>Eukaryota</taxon>
        <taxon>Fungi</taxon>
        <taxon>Dikarya</taxon>
        <taxon>Ascomycota</taxon>
        <taxon>Saccharomycotina</taxon>
        <taxon>Dipodascomycetes</taxon>
        <taxon>Dipodascales</taxon>
        <taxon>Trichomonascaceae</taxon>
        <taxon>Sugiyamaella</taxon>
    </lineage>
</organism>
<dbReference type="PANTHER" id="PTHR43788:SF8">
    <property type="entry name" value="DNA-BINDING PROTEIN SMUBP-2"/>
    <property type="match status" value="1"/>
</dbReference>
<dbReference type="InterPro" id="IPR047187">
    <property type="entry name" value="SF1_C_Upf1"/>
</dbReference>
<protein>
    <recommendedName>
        <fullName evidence="4">DNA helicase</fullName>
        <ecNumber evidence="4">3.6.4.12</ecNumber>
    </recommendedName>
</protein>
<dbReference type="CDD" id="cd18808">
    <property type="entry name" value="SF1_C_Upf1"/>
    <property type="match status" value="1"/>
</dbReference>
<dbReference type="GO" id="GO:0005737">
    <property type="term" value="C:cytoplasm"/>
    <property type="evidence" value="ECO:0007669"/>
    <property type="project" value="UniProtKB-SubCell"/>
</dbReference>
<dbReference type="Pfam" id="PF13086">
    <property type="entry name" value="AAA_11"/>
    <property type="match status" value="1"/>
</dbReference>
<dbReference type="InterPro" id="IPR050534">
    <property type="entry name" value="Coronavir_polyprotein_1ab"/>
</dbReference>
<keyword evidence="9" id="KW-0067">ATP-binding</keyword>
<dbReference type="GeneID" id="30035552"/>
<dbReference type="Proteomes" id="UP000189580">
    <property type="component" value="Chromosome b"/>
</dbReference>
<dbReference type="EMBL" id="CP014503">
    <property type="protein sequence ID" value="ANB15876.1"/>
    <property type="molecule type" value="Genomic_DNA"/>
</dbReference>
<evidence type="ECO:0000256" key="4">
    <source>
        <dbReference type="ARBA" id="ARBA00012551"/>
    </source>
</evidence>
<dbReference type="EC" id="3.6.4.12" evidence="4"/>
<dbReference type="Gene3D" id="2.40.30.270">
    <property type="match status" value="1"/>
</dbReference>
<keyword evidence="10" id="KW-0539">Nucleus</keyword>
<dbReference type="OrthoDB" id="6513042at2759"/>
<name>A0A167FYS7_9ASCO</name>
<dbReference type="AlphaFoldDB" id="A0A167FYS7"/>
<dbReference type="RefSeq" id="XP_018738353.1">
    <property type="nucleotide sequence ID" value="XM_018880544.1"/>
</dbReference>
<comment type="similarity">
    <text evidence="3">Belongs to the DNA2/NAM7 helicase family.</text>
</comment>
<reference evidence="12 13" key="1">
    <citation type="submission" date="2016-02" db="EMBL/GenBank/DDBJ databases">
        <title>Complete genome sequence and transcriptome regulation of the pentose utilising yeast Sugiyamaella lignohabitans.</title>
        <authorList>
            <person name="Bellasio M."/>
            <person name="Peymann A."/>
            <person name="Valli M."/>
            <person name="Sipitzky M."/>
            <person name="Graf A."/>
            <person name="Sauer M."/>
            <person name="Marx H."/>
            <person name="Mattanovich D."/>
        </authorList>
    </citation>
    <scope>NUCLEOTIDE SEQUENCE [LARGE SCALE GENOMIC DNA]</scope>
    <source>
        <strain evidence="12 13">CBS 10342</strain>
    </source>
</reference>
<evidence type="ECO:0000256" key="9">
    <source>
        <dbReference type="ARBA" id="ARBA00022840"/>
    </source>
</evidence>
<evidence type="ECO:0000256" key="3">
    <source>
        <dbReference type="ARBA" id="ARBA00007913"/>
    </source>
</evidence>
<dbReference type="GO" id="GO:0003677">
    <property type="term" value="F:DNA binding"/>
    <property type="evidence" value="ECO:0007669"/>
    <property type="project" value="InterPro"/>
</dbReference>
<evidence type="ECO:0000256" key="5">
    <source>
        <dbReference type="ARBA" id="ARBA00022490"/>
    </source>
</evidence>